<dbReference type="PANTHER" id="PTHR19302">
    <property type="entry name" value="GAMMA TUBULIN COMPLEX PROTEIN"/>
    <property type="match status" value="1"/>
</dbReference>
<comment type="function">
    <text evidence="6">Component of the gamma-tubulin ring complex (gTuRC) which mediates microtubule nucleation.</text>
</comment>
<dbReference type="PANTHER" id="PTHR19302:SF13">
    <property type="entry name" value="GAMMA-TUBULIN COMPLEX COMPONENT 2"/>
    <property type="match status" value="1"/>
</dbReference>
<evidence type="ECO:0000256" key="3">
    <source>
        <dbReference type="ARBA" id="ARBA00022490"/>
    </source>
</evidence>
<evidence type="ECO:0000256" key="6">
    <source>
        <dbReference type="RuleBase" id="RU363050"/>
    </source>
</evidence>
<dbReference type="Gene3D" id="1.20.120.1900">
    <property type="entry name" value="Gamma-tubulin complex, C-terminal domain"/>
    <property type="match status" value="1"/>
</dbReference>
<comment type="similarity">
    <text evidence="2 6">Belongs to the TUBGCP family.</text>
</comment>
<protein>
    <recommendedName>
        <fullName evidence="6">Gamma-tubulin complex component</fullName>
    </recommendedName>
</protein>
<gene>
    <name evidence="8" type="ORF">P7K49_024806</name>
</gene>
<evidence type="ECO:0000256" key="4">
    <source>
        <dbReference type="ARBA" id="ARBA00022701"/>
    </source>
</evidence>
<evidence type="ECO:0000313" key="9">
    <source>
        <dbReference type="Proteomes" id="UP001266305"/>
    </source>
</evidence>
<dbReference type="InterPro" id="IPR040457">
    <property type="entry name" value="GCP_C"/>
</dbReference>
<evidence type="ECO:0000256" key="5">
    <source>
        <dbReference type="ARBA" id="ARBA00023212"/>
    </source>
</evidence>
<comment type="caution">
    <text evidence="8">The sequence shown here is derived from an EMBL/GenBank/DDBJ whole genome shotgun (WGS) entry which is preliminary data.</text>
</comment>
<dbReference type="InterPro" id="IPR007259">
    <property type="entry name" value="GCP"/>
</dbReference>
<dbReference type="EMBL" id="JASSZA010000011">
    <property type="protein sequence ID" value="KAK2099355.1"/>
    <property type="molecule type" value="Genomic_DNA"/>
</dbReference>
<reference evidence="8 9" key="1">
    <citation type="submission" date="2023-05" db="EMBL/GenBank/DDBJ databases">
        <title>B98-5 Cell Line De Novo Hybrid Assembly: An Optical Mapping Approach.</title>
        <authorList>
            <person name="Kananen K."/>
            <person name="Auerbach J.A."/>
            <person name="Kautto E."/>
            <person name="Blachly J.S."/>
        </authorList>
    </citation>
    <scope>NUCLEOTIDE SEQUENCE [LARGE SCALE GENOMIC DNA]</scope>
    <source>
        <strain evidence="8">B95-8</strain>
        <tissue evidence="8">Cell line</tissue>
    </source>
</reference>
<name>A0ABQ9URB5_SAGOE</name>
<sequence length="336" mass="37319">MEPCPPCPSSASLRFAGAFTLRQRMLNFVQNIQYYMMFEVMEPTWHILEKNLKSASNIDDVLGHHTGFLDTCLKDCMLTNPELLKVFSKLMSVCVMFTNCMQVCGRARHGQHGDGRCGHGCADRGRTQPAIPFPAPASVEEPTVISVFPGLLVFLASWLSPRAPALEAWEGPSSSGTIPQPPWCWCLSRASSDGLSCSSSALELFNSVKYLRALVTSSYPVVMPPRDTGVFLQPQATAETLRVMYPQDSSFLQSVVVKFTQSMKLDSELGGQTLEHGTIPGLPAGAEERVRKELPRKVRGLQGQPVRDGASWLGRQPERVDERRTDLPRYFRVPWD</sequence>
<keyword evidence="3 6" id="KW-0963">Cytoplasm</keyword>
<dbReference type="InterPro" id="IPR042241">
    <property type="entry name" value="GCP_C_sf"/>
</dbReference>
<dbReference type="Pfam" id="PF04130">
    <property type="entry name" value="GCP_C_terminal"/>
    <property type="match status" value="1"/>
</dbReference>
<keyword evidence="9" id="KW-1185">Reference proteome</keyword>
<feature type="domain" description="Gamma tubulin complex component C-terminal" evidence="7">
    <location>
        <begin position="14"/>
        <end position="107"/>
    </location>
</feature>
<evidence type="ECO:0000313" key="8">
    <source>
        <dbReference type="EMBL" id="KAK2099355.1"/>
    </source>
</evidence>
<keyword evidence="4 6" id="KW-0493">Microtubule</keyword>
<keyword evidence="5 6" id="KW-0206">Cytoskeleton</keyword>
<proteinExistence type="inferred from homology"/>
<evidence type="ECO:0000259" key="7">
    <source>
        <dbReference type="Pfam" id="PF04130"/>
    </source>
</evidence>
<dbReference type="Proteomes" id="UP001266305">
    <property type="component" value="Unassembled WGS sequence"/>
</dbReference>
<evidence type="ECO:0000256" key="2">
    <source>
        <dbReference type="ARBA" id="ARBA00010337"/>
    </source>
</evidence>
<accession>A0ABQ9URB5</accession>
<organism evidence="8 9">
    <name type="scientific">Saguinus oedipus</name>
    <name type="common">Cotton-top tamarin</name>
    <name type="synonym">Oedipomidas oedipus</name>
    <dbReference type="NCBI Taxonomy" id="9490"/>
    <lineage>
        <taxon>Eukaryota</taxon>
        <taxon>Metazoa</taxon>
        <taxon>Chordata</taxon>
        <taxon>Craniata</taxon>
        <taxon>Vertebrata</taxon>
        <taxon>Euteleostomi</taxon>
        <taxon>Mammalia</taxon>
        <taxon>Eutheria</taxon>
        <taxon>Euarchontoglires</taxon>
        <taxon>Primates</taxon>
        <taxon>Haplorrhini</taxon>
        <taxon>Platyrrhini</taxon>
        <taxon>Cebidae</taxon>
        <taxon>Callitrichinae</taxon>
        <taxon>Saguinus</taxon>
    </lineage>
</organism>
<evidence type="ECO:0000256" key="1">
    <source>
        <dbReference type="ARBA" id="ARBA00004300"/>
    </source>
</evidence>
<comment type="subcellular location">
    <subcellularLocation>
        <location evidence="1">Cytoplasm</location>
        <location evidence="1">Cytoskeleton</location>
        <location evidence="1">Microtubule organizing center</location>
        <location evidence="1">Centrosome</location>
    </subcellularLocation>
</comment>